<name>A0AAJ2N2T4_9BACL</name>
<dbReference type="AlphaFoldDB" id="A0AAJ2N2T4"/>
<gene>
    <name evidence="1" type="ORF">RQP50_02100</name>
</gene>
<dbReference type="Gene3D" id="2.60.120.200">
    <property type="match status" value="1"/>
</dbReference>
<reference evidence="2" key="1">
    <citation type="submission" date="2023-09" db="EMBL/GenBank/DDBJ databases">
        <title>Paenibacillus sp. chi10 Genome sequencing and assembly.</title>
        <authorList>
            <person name="Kim I."/>
        </authorList>
    </citation>
    <scope>NUCLEOTIDE SEQUENCE [LARGE SCALE GENOMIC DNA]</scope>
    <source>
        <strain evidence="2">chi10</strain>
    </source>
</reference>
<protein>
    <submittedName>
        <fullName evidence="1">LamG domain-containing protein</fullName>
    </submittedName>
</protein>
<dbReference type="SUPFAM" id="SSF49899">
    <property type="entry name" value="Concanavalin A-like lectins/glucanases"/>
    <property type="match status" value="1"/>
</dbReference>
<evidence type="ECO:0000313" key="1">
    <source>
        <dbReference type="EMBL" id="MDT8975031.1"/>
    </source>
</evidence>
<evidence type="ECO:0000313" key="2">
    <source>
        <dbReference type="Proteomes" id="UP001250538"/>
    </source>
</evidence>
<sequence>MATQNDGAIHFSGLSGEYVEMGPSGLQAGDKPRSIDFWMKPEDSGSKLMIPVRYGDDSPNMKKVEIIINPLNNDPTTRGKMAVGVGGEMIATKNEVIQSWNDWYHIAVTYSGDGLMKGITIYVNGIKQELEPVAGYGNTTPLETTSTQFRFGVDFKGKIDEVRLWNFARLEAQIRADRFQVLTGSETGLVGYWRFEKSSIQNDEVKDYSKFKNNGKSIGNVRFVDGEFALQSGQKVEEIGMPIDFDKGVFRNTFIDDGKLQLKKLYEIKESDAGDHKGQGTEADPFLIRDAYDFFRMRKNPYAYYKLVKNIDFNVGAFKEGRYYGFDFYGSLDGNGYKLLNFTQKIGGVPTGLFITLDGNSIVKNLYIESVDIEAAIGGQGVIAAYFKKGTVDGVGVTGKLKSKQVTGSSSNSYCGVFGQVSGGTATNMYINVDLDFTETNDTRQIGILTGFYQSGHFNNIIIEGTLIGSRKGDTIAAVAGYTYKGKTNVYYNTDYNTYNHPLFNGSNFIDAAKTGEELKDANLYKSWDENNWIITNGSIPKLNGFEKLTHALARSGEWESEVIDLVDNYTAFRKLVSVQEIVGGAKVTILTKTSSDNRMWSPYAKLSGNSTIASPKARYVRVKIIIEADSSTRKVTEVEGFNGMIDYDKSEYIGIDKGFLKVNYTKEHDLTLDDSYKERGYVTSTKIYSKNLKRLNRIRVNPR</sequence>
<keyword evidence="2" id="KW-1185">Reference proteome</keyword>
<dbReference type="InterPro" id="IPR013320">
    <property type="entry name" value="ConA-like_dom_sf"/>
</dbReference>
<dbReference type="Pfam" id="PF13385">
    <property type="entry name" value="Laminin_G_3"/>
    <property type="match status" value="1"/>
</dbReference>
<comment type="caution">
    <text evidence="1">The sequence shown here is derived from an EMBL/GenBank/DDBJ whole genome shotgun (WGS) entry which is preliminary data.</text>
</comment>
<dbReference type="RefSeq" id="WP_315742860.1">
    <property type="nucleotide sequence ID" value="NZ_JAVYAA010000001.1"/>
</dbReference>
<dbReference type="EMBL" id="JAVYAA010000001">
    <property type="protein sequence ID" value="MDT8975031.1"/>
    <property type="molecule type" value="Genomic_DNA"/>
</dbReference>
<organism evidence="1 2">
    <name type="scientific">Paenibacillus suaedae</name>
    <dbReference type="NCBI Taxonomy" id="3077233"/>
    <lineage>
        <taxon>Bacteria</taxon>
        <taxon>Bacillati</taxon>
        <taxon>Bacillota</taxon>
        <taxon>Bacilli</taxon>
        <taxon>Bacillales</taxon>
        <taxon>Paenibacillaceae</taxon>
        <taxon>Paenibacillus</taxon>
    </lineage>
</organism>
<proteinExistence type="predicted"/>
<dbReference type="Proteomes" id="UP001250538">
    <property type="component" value="Unassembled WGS sequence"/>
</dbReference>
<accession>A0AAJ2N2T4</accession>